<dbReference type="GO" id="GO:0004672">
    <property type="term" value="F:protein kinase activity"/>
    <property type="evidence" value="ECO:0007669"/>
    <property type="project" value="UniProtKB-ARBA"/>
</dbReference>
<dbReference type="EMBL" id="FOXH01000013">
    <property type="protein sequence ID" value="SFQ26763.1"/>
    <property type="molecule type" value="Genomic_DNA"/>
</dbReference>
<sequence length="125" mass="14488">MPLDNYSFHQSFDKDFLLDICDNDHEYLLEVFNSFLEMSRNEAAELKSLIALEDRHKLTKKVHSISSAFGFIGQTDLCYELKSIEKRVHENSCDLITELPPVILKIEQTIAIVRAEQEKLLAWDS</sequence>
<name>A0A1I5X457_9BACT</name>
<feature type="modified residue" description="Phosphohistidine" evidence="1">
    <location>
        <position position="63"/>
    </location>
</feature>
<evidence type="ECO:0000313" key="4">
    <source>
        <dbReference type="Proteomes" id="UP000199306"/>
    </source>
</evidence>
<dbReference type="AlphaFoldDB" id="A0A1I5X457"/>
<feature type="domain" description="HPt" evidence="2">
    <location>
        <begin position="24"/>
        <end position="123"/>
    </location>
</feature>
<dbReference type="GO" id="GO:0000160">
    <property type="term" value="P:phosphorelay signal transduction system"/>
    <property type="evidence" value="ECO:0007669"/>
    <property type="project" value="InterPro"/>
</dbReference>
<reference evidence="3 4" key="1">
    <citation type="submission" date="2016-10" db="EMBL/GenBank/DDBJ databases">
        <authorList>
            <person name="de Groot N.N."/>
        </authorList>
    </citation>
    <scope>NUCLEOTIDE SEQUENCE [LARGE SCALE GENOMIC DNA]</scope>
    <source>
        <strain evidence="4">E92,LMG 26720,CCM 7988</strain>
    </source>
</reference>
<evidence type="ECO:0000313" key="3">
    <source>
        <dbReference type="EMBL" id="SFQ26763.1"/>
    </source>
</evidence>
<keyword evidence="4" id="KW-1185">Reference proteome</keyword>
<keyword evidence="1" id="KW-0597">Phosphoprotein</keyword>
<gene>
    <name evidence="3" type="ORF">SAMN04515674_113125</name>
</gene>
<dbReference type="SUPFAM" id="SSF47226">
    <property type="entry name" value="Histidine-containing phosphotransfer domain, HPT domain"/>
    <property type="match status" value="1"/>
</dbReference>
<accession>A0A1I5X457</accession>
<evidence type="ECO:0000259" key="2">
    <source>
        <dbReference type="PROSITE" id="PS50894"/>
    </source>
</evidence>
<dbReference type="RefSeq" id="WP_092018827.1">
    <property type="nucleotide sequence ID" value="NZ_FOXH01000013.1"/>
</dbReference>
<dbReference type="InterPro" id="IPR008207">
    <property type="entry name" value="Sig_transdc_His_kin_Hpt_dom"/>
</dbReference>
<protein>
    <submittedName>
        <fullName evidence="3">HPt (Histidine-containing phosphotransfer) domain-containing protein</fullName>
    </submittedName>
</protein>
<dbReference type="Gene3D" id="1.20.120.160">
    <property type="entry name" value="HPT domain"/>
    <property type="match status" value="1"/>
</dbReference>
<organism evidence="3 4">
    <name type="scientific">Pseudarcicella hirudinis</name>
    <dbReference type="NCBI Taxonomy" id="1079859"/>
    <lineage>
        <taxon>Bacteria</taxon>
        <taxon>Pseudomonadati</taxon>
        <taxon>Bacteroidota</taxon>
        <taxon>Cytophagia</taxon>
        <taxon>Cytophagales</taxon>
        <taxon>Flectobacillaceae</taxon>
        <taxon>Pseudarcicella</taxon>
    </lineage>
</organism>
<dbReference type="Proteomes" id="UP000199306">
    <property type="component" value="Unassembled WGS sequence"/>
</dbReference>
<dbReference type="PROSITE" id="PS50894">
    <property type="entry name" value="HPT"/>
    <property type="match status" value="1"/>
</dbReference>
<evidence type="ECO:0000256" key="1">
    <source>
        <dbReference type="PROSITE-ProRule" id="PRU00110"/>
    </source>
</evidence>
<proteinExistence type="predicted"/>
<dbReference type="OrthoDB" id="958433at2"/>
<dbReference type="STRING" id="1079859.SAMN04515674_113125"/>
<dbReference type="InterPro" id="IPR036641">
    <property type="entry name" value="HPT_dom_sf"/>
</dbReference>